<dbReference type="PANTHER" id="PTHR23528">
    <property type="match status" value="1"/>
</dbReference>
<dbReference type="PANTHER" id="PTHR23528:SF1">
    <property type="entry name" value="MAJOR FACILITATOR SUPERFAMILY (MFS) PROFILE DOMAIN-CONTAINING PROTEIN"/>
    <property type="match status" value="1"/>
</dbReference>
<feature type="transmembrane region" description="Helical" evidence="1">
    <location>
        <begin position="435"/>
        <end position="454"/>
    </location>
</feature>
<feature type="transmembrane region" description="Helical" evidence="1">
    <location>
        <begin position="332"/>
        <end position="353"/>
    </location>
</feature>
<feature type="transmembrane region" description="Helical" evidence="1">
    <location>
        <begin position="141"/>
        <end position="163"/>
    </location>
</feature>
<evidence type="ECO:0000313" key="5">
    <source>
        <dbReference type="Proteomes" id="UP000572268"/>
    </source>
</evidence>
<dbReference type="Gene3D" id="1.20.1250.20">
    <property type="entry name" value="MFS general substrate transporter like domains"/>
    <property type="match status" value="2"/>
</dbReference>
<evidence type="ECO:0000313" key="4">
    <source>
        <dbReference type="Proteomes" id="UP000570595"/>
    </source>
</evidence>
<dbReference type="InterPro" id="IPR011701">
    <property type="entry name" value="MFS"/>
</dbReference>
<dbReference type="Pfam" id="PF07690">
    <property type="entry name" value="MFS_1"/>
    <property type="match status" value="1"/>
</dbReference>
<evidence type="ECO:0000313" key="3">
    <source>
        <dbReference type="EMBL" id="KAF4669391.1"/>
    </source>
</evidence>
<name>A0A7J6LXA9_PEROL</name>
<feature type="transmembrane region" description="Helical" evidence="1">
    <location>
        <begin position="114"/>
        <end position="135"/>
    </location>
</feature>
<dbReference type="Proteomes" id="UP000572268">
    <property type="component" value="Unassembled WGS sequence"/>
</dbReference>
<feature type="transmembrane region" description="Helical" evidence="1">
    <location>
        <begin position="42"/>
        <end position="64"/>
    </location>
</feature>
<feature type="transmembrane region" description="Helical" evidence="1">
    <location>
        <begin position="256"/>
        <end position="280"/>
    </location>
</feature>
<reference evidence="4 5" key="1">
    <citation type="submission" date="2020-04" db="EMBL/GenBank/DDBJ databases">
        <title>Perkinsus olseni comparative genomics.</title>
        <authorList>
            <person name="Bogema D.R."/>
        </authorList>
    </citation>
    <scope>NUCLEOTIDE SEQUENCE [LARGE SCALE GENOMIC DNA]</scope>
    <source>
        <strain evidence="2">ATCC PRA-179</strain>
        <strain evidence="3">ATCC PRA-31</strain>
    </source>
</reference>
<accession>A0A7J6LXA9</accession>
<feature type="transmembrane region" description="Helical" evidence="1">
    <location>
        <begin position="203"/>
        <end position="224"/>
    </location>
</feature>
<dbReference type="InterPro" id="IPR036259">
    <property type="entry name" value="MFS_trans_sf"/>
</dbReference>
<feature type="transmembrane region" description="Helical" evidence="1">
    <location>
        <begin position="359"/>
        <end position="387"/>
    </location>
</feature>
<keyword evidence="1" id="KW-0812">Transmembrane</keyword>
<dbReference type="GO" id="GO:0022857">
    <property type="term" value="F:transmembrane transporter activity"/>
    <property type="evidence" value="ECO:0007669"/>
    <property type="project" value="InterPro"/>
</dbReference>
<dbReference type="Proteomes" id="UP000570595">
    <property type="component" value="Unassembled WGS sequence"/>
</dbReference>
<evidence type="ECO:0000256" key="1">
    <source>
        <dbReference type="SAM" id="Phobius"/>
    </source>
</evidence>
<keyword evidence="1" id="KW-0472">Membrane</keyword>
<dbReference type="SUPFAM" id="SSF103473">
    <property type="entry name" value="MFS general substrate transporter"/>
    <property type="match status" value="1"/>
</dbReference>
<dbReference type="OrthoDB" id="447148at2759"/>
<feature type="transmembrane region" description="Helical" evidence="1">
    <location>
        <begin position="76"/>
        <end position="94"/>
    </location>
</feature>
<sequence>MISPGLSTNTDGTSIEEGMVVTRKEFFIQQQGKREHMSMIKLMTLTSFNLPYGAICGSMGLFVLPAEALRLWPKSQGPMLGVMLGVVGVSQLICPIAGRFSDECTSSLGRRRPFIIGCTITGILGVLLMWAASALKLGGVYIFLLFMSMLSLNTIFSAQCGLVPDLVEPSQQGSASGIVAVHQLTGSITGFLVVLLTRMHDYHFIYIVYALMVLLTTVISCMTAKETPLPKHLSRPLTLSALASSFSLDCSQGYDFLWVFIGRTFYYIGVSVQAFILYFLRDQIPTSDGTRPSEGQLQVWIAEIAITAQVVAAAVAYPMGRLSDNAEVGRKKLVYAACTVMAAVYLLFMTAPFRPPNSLISPVTVILACCIIYGVGCGCFLSVDYAIALDTLPSKHRQIKSTETPLLMDSDETSATSPKEAALDAATDDAAAKDLGIWGVSAFLGSAIGPLLWGATLQLFGYTSTASAEESYGFGGYASIMIGGCIACTLAGICIAFVRGTR</sequence>
<protein>
    <submittedName>
        <fullName evidence="2">Uncharacterized protein</fullName>
    </submittedName>
</protein>
<dbReference type="EMBL" id="JABANN010000141">
    <property type="protein sequence ID" value="KAF4669391.1"/>
    <property type="molecule type" value="Genomic_DNA"/>
</dbReference>
<comment type="caution">
    <text evidence="2">The sequence shown here is derived from an EMBL/GenBank/DDBJ whole genome shotgun (WGS) entry which is preliminary data.</text>
</comment>
<feature type="transmembrane region" description="Helical" evidence="1">
    <location>
        <begin position="175"/>
        <end position="197"/>
    </location>
</feature>
<feature type="transmembrane region" description="Helical" evidence="1">
    <location>
        <begin position="474"/>
        <end position="498"/>
    </location>
</feature>
<organism evidence="2 4">
    <name type="scientific">Perkinsus olseni</name>
    <name type="common">Perkinsus atlanticus</name>
    <dbReference type="NCBI Taxonomy" id="32597"/>
    <lineage>
        <taxon>Eukaryota</taxon>
        <taxon>Sar</taxon>
        <taxon>Alveolata</taxon>
        <taxon>Perkinsozoa</taxon>
        <taxon>Perkinsea</taxon>
        <taxon>Perkinsida</taxon>
        <taxon>Perkinsidae</taxon>
        <taxon>Perkinsus</taxon>
    </lineage>
</organism>
<dbReference type="AlphaFoldDB" id="A0A7J6LXA9"/>
<keyword evidence="1" id="KW-1133">Transmembrane helix</keyword>
<evidence type="ECO:0000313" key="2">
    <source>
        <dbReference type="EMBL" id="KAF4663938.1"/>
    </source>
</evidence>
<gene>
    <name evidence="3" type="ORF">FOL46_001480</name>
    <name evidence="2" type="ORF">FOZ61_001268</name>
</gene>
<dbReference type="EMBL" id="JABAHT010000130">
    <property type="protein sequence ID" value="KAF4663938.1"/>
    <property type="molecule type" value="Genomic_DNA"/>
</dbReference>
<proteinExistence type="predicted"/>
<feature type="transmembrane region" description="Helical" evidence="1">
    <location>
        <begin position="300"/>
        <end position="320"/>
    </location>
</feature>